<dbReference type="PANTHER" id="PTHR35526">
    <property type="entry name" value="ANTI-SIGMA-F FACTOR RSBW-RELATED"/>
    <property type="match status" value="1"/>
</dbReference>
<dbReference type="InterPro" id="IPR003594">
    <property type="entry name" value="HATPase_dom"/>
</dbReference>
<name>A0A8J4E2H1_9ACTN</name>
<dbReference type="InterPro" id="IPR050267">
    <property type="entry name" value="Anti-sigma-factor_SerPK"/>
</dbReference>
<keyword evidence="4" id="KW-1185">Reference proteome</keyword>
<feature type="domain" description="Histidine kinase/HSP90-like ATPase" evidence="2">
    <location>
        <begin position="20"/>
        <end position="114"/>
    </location>
</feature>
<dbReference type="PANTHER" id="PTHR35526:SF3">
    <property type="entry name" value="ANTI-SIGMA-F FACTOR RSBW"/>
    <property type="match status" value="1"/>
</dbReference>
<dbReference type="AlphaFoldDB" id="A0A8J4E2H1"/>
<dbReference type="SUPFAM" id="SSF55874">
    <property type="entry name" value="ATPase domain of HSP90 chaperone/DNA topoisomerase II/histidine kinase"/>
    <property type="match status" value="1"/>
</dbReference>
<accession>A0A8J4E2H1</accession>
<keyword evidence="1" id="KW-0808">Transferase</keyword>
<comment type="caution">
    <text evidence="3">The sequence shown here is derived from an EMBL/GenBank/DDBJ whole genome shotgun (WGS) entry which is preliminary data.</text>
</comment>
<protein>
    <recommendedName>
        <fullName evidence="2">Histidine kinase/HSP90-like ATPase domain-containing protein</fullName>
    </recommendedName>
</protein>
<dbReference type="Gene3D" id="3.30.565.10">
    <property type="entry name" value="Histidine kinase-like ATPase, C-terminal domain"/>
    <property type="match status" value="1"/>
</dbReference>
<evidence type="ECO:0000259" key="2">
    <source>
        <dbReference type="Pfam" id="PF13581"/>
    </source>
</evidence>
<keyword evidence="1" id="KW-0418">Kinase</keyword>
<dbReference type="InterPro" id="IPR036890">
    <property type="entry name" value="HATPase_C_sf"/>
</dbReference>
<dbReference type="Proteomes" id="UP000612585">
    <property type="component" value="Unassembled WGS sequence"/>
</dbReference>
<evidence type="ECO:0000313" key="3">
    <source>
        <dbReference type="EMBL" id="GIJ57027.1"/>
    </source>
</evidence>
<proteinExistence type="predicted"/>
<organism evidence="3 4">
    <name type="scientific">Virgisporangium aurantiacum</name>
    <dbReference type="NCBI Taxonomy" id="175570"/>
    <lineage>
        <taxon>Bacteria</taxon>
        <taxon>Bacillati</taxon>
        <taxon>Actinomycetota</taxon>
        <taxon>Actinomycetes</taxon>
        <taxon>Micromonosporales</taxon>
        <taxon>Micromonosporaceae</taxon>
        <taxon>Virgisporangium</taxon>
    </lineage>
</organism>
<evidence type="ECO:0000256" key="1">
    <source>
        <dbReference type="ARBA" id="ARBA00022527"/>
    </source>
</evidence>
<gene>
    <name evidence="3" type="ORF">Vau01_045430</name>
</gene>
<sequence length="138" mass="14648">MNLSMTLSLPRHTSTVTCSRAVIGILLSVAGTTAECCEELAVIMTEACTNAVVHSAPDSEVDISVIVEDRQCVLEIGNRGDTVGVKITRQPDDPLRIGGRGLPLMATLADTVAFLPAAPGHVRLRVTKHLPVDPLPDR</sequence>
<keyword evidence="1" id="KW-0723">Serine/threonine-protein kinase</keyword>
<dbReference type="GO" id="GO:0004674">
    <property type="term" value="F:protein serine/threonine kinase activity"/>
    <property type="evidence" value="ECO:0007669"/>
    <property type="project" value="UniProtKB-KW"/>
</dbReference>
<dbReference type="Pfam" id="PF13581">
    <property type="entry name" value="HATPase_c_2"/>
    <property type="match status" value="1"/>
</dbReference>
<dbReference type="RefSeq" id="WP_203996077.1">
    <property type="nucleotide sequence ID" value="NZ_BOPG01000028.1"/>
</dbReference>
<reference evidence="3" key="1">
    <citation type="submission" date="2021-01" db="EMBL/GenBank/DDBJ databases">
        <title>Whole genome shotgun sequence of Virgisporangium aurantiacum NBRC 16421.</title>
        <authorList>
            <person name="Komaki H."/>
            <person name="Tamura T."/>
        </authorList>
    </citation>
    <scope>NUCLEOTIDE SEQUENCE</scope>
    <source>
        <strain evidence="3">NBRC 16421</strain>
    </source>
</reference>
<dbReference type="CDD" id="cd16936">
    <property type="entry name" value="HATPase_RsbW-like"/>
    <property type="match status" value="1"/>
</dbReference>
<dbReference type="EMBL" id="BOPG01000028">
    <property type="protein sequence ID" value="GIJ57027.1"/>
    <property type="molecule type" value="Genomic_DNA"/>
</dbReference>
<evidence type="ECO:0000313" key="4">
    <source>
        <dbReference type="Proteomes" id="UP000612585"/>
    </source>
</evidence>